<dbReference type="CDD" id="cd02603">
    <property type="entry name" value="HAD_sEH-N_like"/>
    <property type="match status" value="1"/>
</dbReference>
<comment type="caution">
    <text evidence="1">The sequence shown here is derived from an EMBL/GenBank/DDBJ whole genome shotgun (WGS) entry which is preliminary data.</text>
</comment>
<dbReference type="Pfam" id="PF00702">
    <property type="entry name" value="Hydrolase"/>
    <property type="match status" value="1"/>
</dbReference>
<dbReference type="Gene3D" id="3.40.50.1000">
    <property type="entry name" value="HAD superfamily/HAD-like"/>
    <property type="match status" value="1"/>
</dbReference>
<protein>
    <submittedName>
        <fullName evidence="1">Putative hydrolase of the HAD superfamily</fullName>
    </submittedName>
</protein>
<gene>
    <name evidence="1" type="ORF">BJY20_001099</name>
</gene>
<dbReference type="SUPFAM" id="SSF56784">
    <property type="entry name" value="HAD-like"/>
    <property type="match status" value="1"/>
</dbReference>
<organism evidence="1 2">
    <name type="scientific">Janibacter cremeus</name>
    <dbReference type="NCBI Taxonomy" id="1285192"/>
    <lineage>
        <taxon>Bacteria</taxon>
        <taxon>Bacillati</taxon>
        <taxon>Actinomycetota</taxon>
        <taxon>Actinomycetes</taxon>
        <taxon>Micrococcales</taxon>
        <taxon>Intrasporangiaceae</taxon>
        <taxon>Janibacter</taxon>
    </lineage>
</organism>
<sequence>MSSPSSPEAPEVGAGAPLSALLIDFGGVLTTPISDAFGALSAEAGLAAGEALSLLAGHEGARTALREHEEGRLDDEGFEDAFAQALAESGGRMEARGLLARIEARMRLDEPMVELVREVRRQGVPVALVSNSLGRNCYARVDLDELFDVTVISGRVGVRKPSRRIYAMACEQLGVPPEQCVLVDDLEHNLVGAARLGIVGIHHRQAGETADRVRELLDLPATTTATP</sequence>
<dbReference type="NCBIfam" id="TIGR01509">
    <property type="entry name" value="HAD-SF-IA-v3"/>
    <property type="match status" value="1"/>
</dbReference>
<dbReference type="PRINTS" id="PR00413">
    <property type="entry name" value="HADHALOGNASE"/>
</dbReference>
<name>A0A852VKU6_9MICO</name>
<dbReference type="InterPro" id="IPR036412">
    <property type="entry name" value="HAD-like_sf"/>
</dbReference>
<dbReference type="SFLD" id="SFLDS00003">
    <property type="entry name" value="Haloacid_Dehalogenase"/>
    <property type="match status" value="1"/>
</dbReference>
<evidence type="ECO:0000313" key="2">
    <source>
        <dbReference type="Proteomes" id="UP000554054"/>
    </source>
</evidence>
<dbReference type="PANTHER" id="PTHR43611:SF3">
    <property type="entry name" value="FLAVIN MONONUCLEOTIDE HYDROLASE 1, CHLOROPLATIC"/>
    <property type="match status" value="1"/>
</dbReference>
<dbReference type="PANTHER" id="PTHR43611">
    <property type="entry name" value="ALPHA-D-GLUCOSE 1-PHOSPHATE PHOSPHATASE"/>
    <property type="match status" value="1"/>
</dbReference>
<keyword evidence="2" id="KW-1185">Reference proteome</keyword>
<dbReference type="RefSeq" id="WP_185990596.1">
    <property type="nucleotide sequence ID" value="NZ_JACCAE010000001.1"/>
</dbReference>
<proteinExistence type="predicted"/>
<dbReference type="AlphaFoldDB" id="A0A852VKU6"/>
<dbReference type="InterPro" id="IPR023214">
    <property type="entry name" value="HAD_sf"/>
</dbReference>
<dbReference type="Proteomes" id="UP000554054">
    <property type="component" value="Unassembled WGS sequence"/>
</dbReference>
<dbReference type="InterPro" id="IPR023198">
    <property type="entry name" value="PGP-like_dom2"/>
</dbReference>
<dbReference type="GO" id="GO:0016787">
    <property type="term" value="F:hydrolase activity"/>
    <property type="evidence" value="ECO:0007669"/>
    <property type="project" value="UniProtKB-KW"/>
</dbReference>
<evidence type="ECO:0000313" key="1">
    <source>
        <dbReference type="EMBL" id="NYF97707.1"/>
    </source>
</evidence>
<dbReference type="SFLD" id="SFLDG01129">
    <property type="entry name" value="C1.5:_HAD__Beta-PGM__Phosphata"/>
    <property type="match status" value="1"/>
</dbReference>
<dbReference type="NCBIfam" id="TIGR01549">
    <property type="entry name" value="HAD-SF-IA-v1"/>
    <property type="match status" value="1"/>
</dbReference>
<reference evidence="1 2" key="1">
    <citation type="submission" date="2020-07" db="EMBL/GenBank/DDBJ databases">
        <title>Sequencing the genomes of 1000 actinobacteria strains.</title>
        <authorList>
            <person name="Klenk H.-P."/>
        </authorList>
    </citation>
    <scope>NUCLEOTIDE SEQUENCE [LARGE SCALE GENOMIC DNA]</scope>
    <source>
        <strain evidence="1 2">DSM 26154</strain>
    </source>
</reference>
<dbReference type="Gene3D" id="1.10.150.240">
    <property type="entry name" value="Putative phosphatase, domain 2"/>
    <property type="match status" value="1"/>
</dbReference>
<keyword evidence="1" id="KW-0378">Hydrolase</keyword>
<dbReference type="EMBL" id="JACCAE010000001">
    <property type="protein sequence ID" value="NYF97707.1"/>
    <property type="molecule type" value="Genomic_DNA"/>
</dbReference>
<dbReference type="InterPro" id="IPR006439">
    <property type="entry name" value="HAD-SF_hydro_IA"/>
</dbReference>
<accession>A0A852VKU6</accession>